<dbReference type="Gene3D" id="3.40.50.300">
    <property type="entry name" value="P-loop containing nucleotide triphosphate hydrolases"/>
    <property type="match status" value="1"/>
</dbReference>
<evidence type="ECO:0000256" key="4">
    <source>
        <dbReference type="ARBA" id="ARBA00022840"/>
    </source>
</evidence>
<dbReference type="InterPro" id="IPR027417">
    <property type="entry name" value="P-loop_NTPase"/>
</dbReference>
<dbReference type="Pfam" id="PF00005">
    <property type="entry name" value="ABC_tran"/>
    <property type="match status" value="1"/>
</dbReference>
<accession>A0A1F7KZH9</accession>
<dbReference type="InterPro" id="IPR003593">
    <property type="entry name" value="AAA+_ATPase"/>
</dbReference>
<evidence type="ECO:0000259" key="5">
    <source>
        <dbReference type="PROSITE" id="PS50893"/>
    </source>
</evidence>
<dbReference type="GO" id="GO:0005524">
    <property type="term" value="F:ATP binding"/>
    <property type="evidence" value="ECO:0007669"/>
    <property type="project" value="UniProtKB-KW"/>
</dbReference>
<sequence>MTNTLLSLKKIVKSYQIKSETYHILKSLDIEIKRGDFVAIMGPSGSGKSTLLNIIGCLDSPSSGSYILEDKNVSRLSERELAVIRNIHIGFIFQNFNLISSLSVIDNVLLPSFYLGKENYKRAKELLESMGLSDRSAFKPNELSGGQKQRVAIARALMNNPSFLLADEPTGALDSKTGKEIMDLIVDLNTKQGKTILMVTHDPLIAKRAHSIIHLQDGKIVHE</sequence>
<reference evidence="6 7" key="1">
    <citation type="journal article" date="2016" name="Nat. Commun.">
        <title>Thousands of microbial genomes shed light on interconnected biogeochemical processes in an aquifer system.</title>
        <authorList>
            <person name="Anantharaman K."/>
            <person name="Brown C.T."/>
            <person name="Hug L.A."/>
            <person name="Sharon I."/>
            <person name="Castelle C.J."/>
            <person name="Probst A.J."/>
            <person name="Thomas B.C."/>
            <person name="Singh A."/>
            <person name="Wilkins M.J."/>
            <person name="Karaoz U."/>
            <person name="Brodie E.L."/>
            <person name="Williams K.H."/>
            <person name="Hubbard S.S."/>
            <person name="Banfield J.F."/>
        </authorList>
    </citation>
    <scope>NUCLEOTIDE SEQUENCE [LARGE SCALE GENOMIC DNA]</scope>
</reference>
<dbReference type="CDD" id="cd03255">
    <property type="entry name" value="ABC_MJ0796_LolCDE_FtsE"/>
    <property type="match status" value="1"/>
</dbReference>
<dbReference type="AlphaFoldDB" id="A0A1F7KZH9"/>
<keyword evidence="4 6" id="KW-0067">ATP-binding</keyword>
<gene>
    <name evidence="6" type="ORF">A3K52_00650</name>
</gene>
<comment type="caution">
    <text evidence="6">The sequence shown here is derived from an EMBL/GenBank/DDBJ whole genome shotgun (WGS) entry which is preliminary data.</text>
</comment>
<dbReference type="Proteomes" id="UP000177050">
    <property type="component" value="Unassembled WGS sequence"/>
</dbReference>
<feature type="domain" description="ABC transporter" evidence="5">
    <location>
        <begin position="6"/>
        <end position="223"/>
    </location>
</feature>
<dbReference type="GO" id="GO:0016887">
    <property type="term" value="F:ATP hydrolysis activity"/>
    <property type="evidence" value="ECO:0007669"/>
    <property type="project" value="InterPro"/>
</dbReference>
<dbReference type="InterPro" id="IPR017911">
    <property type="entry name" value="MacB-like_ATP-bd"/>
</dbReference>
<dbReference type="InterPro" id="IPR017871">
    <property type="entry name" value="ABC_transporter-like_CS"/>
</dbReference>
<dbReference type="SUPFAM" id="SSF52540">
    <property type="entry name" value="P-loop containing nucleoside triphosphate hydrolases"/>
    <property type="match status" value="1"/>
</dbReference>
<keyword evidence="2" id="KW-0813">Transport</keyword>
<dbReference type="EMBL" id="MGBR01000001">
    <property type="protein sequence ID" value="OGK73292.1"/>
    <property type="molecule type" value="Genomic_DNA"/>
</dbReference>
<evidence type="ECO:0000256" key="1">
    <source>
        <dbReference type="ARBA" id="ARBA00005417"/>
    </source>
</evidence>
<dbReference type="FunFam" id="3.40.50.300:FF:000032">
    <property type="entry name" value="Export ABC transporter ATP-binding protein"/>
    <property type="match status" value="1"/>
</dbReference>
<evidence type="ECO:0000313" key="6">
    <source>
        <dbReference type="EMBL" id="OGK73292.1"/>
    </source>
</evidence>
<dbReference type="GO" id="GO:0022857">
    <property type="term" value="F:transmembrane transporter activity"/>
    <property type="evidence" value="ECO:0007669"/>
    <property type="project" value="UniProtKB-ARBA"/>
</dbReference>
<keyword evidence="3" id="KW-0547">Nucleotide-binding</keyword>
<name>A0A1F7KZH9_9BACT</name>
<dbReference type="PANTHER" id="PTHR42798:SF6">
    <property type="entry name" value="CELL DIVISION ATP-BINDING PROTEIN FTSE"/>
    <property type="match status" value="1"/>
</dbReference>
<dbReference type="SMART" id="SM00382">
    <property type="entry name" value="AAA"/>
    <property type="match status" value="1"/>
</dbReference>
<dbReference type="PROSITE" id="PS50893">
    <property type="entry name" value="ABC_TRANSPORTER_2"/>
    <property type="match status" value="1"/>
</dbReference>
<evidence type="ECO:0000313" key="7">
    <source>
        <dbReference type="Proteomes" id="UP000177050"/>
    </source>
</evidence>
<dbReference type="InterPro" id="IPR003439">
    <property type="entry name" value="ABC_transporter-like_ATP-bd"/>
</dbReference>
<organism evidence="6 7">
    <name type="scientific">Candidatus Roizmanbacteria bacterium RIFOXYD1_FULL_38_12</name>
    <dbReference type="NCBI Taxonomy" id="1802093"/>
    <lineage>
        <taxon>Bacteria</taxon>
        <taxon>Candidatus Roizmaniibacteriota</taxon>
    </lineage>
</organism>
<proteinExistence type="inferred from homology"/>
<evidence type="ECO:0000256" key="3">
    <source>
        <dbReference type="ARBA" id="ARBA00022741"/>
    </source>
</evidence>
<comment type="similarity">
    <text evidence="1">Belongs to the ABC transporter superfamily.</text>
</comment>
<evidence type="ECO:0000256" key="2">
    <source>
        <dbReference type="ARBA" id="ARBA00022448"/>
    </source>
</evidence>
<dbReference type="PANTHER" id="PTHR42798">
    <property type="entry name" value="LIPOPROTEIN-RELEASING SYSTEM ATP-BINDING PROTEIN LOLD"/>
    <property type="match status" value="1"/>
</dbReference>
<dbReference type="GO" id="GO:0098796">
    <property type="term" value="C:membrane protein complex"/>
    <property type="evidence" value="ECO:0007669"/>
    <property type="project" value="UniProtKB-ARBA"/>
</dbReference>
<dbReference type="PROSITE" id="PS00211">
    <property type="entry name" value="ABC_TRANSPORTER_1"/>
    <property type="match status" value="1"/>
</dbReference>
<protein>
    <submittedName>
        <fullName evidence="6">Macrolide ABC transporter ATP-binding protein</fullName>
    </submittedName>
</protein>